<dbReference type="InterPro" id="IPR052564">
    <property type="entry name" value="N-acetyltrans/Recomb-assoc"/>
</dbReference>
<dbReference type="OrthoDB" id="5355033at2"/>
<dbReference type="InterPro" id="IPR000182">
    <property type="entry name" value="GNAT_dom"/>
</dbReference>
<dbReference type="GO" id="GO:0016747">
    <property type="term" value="F:acyltransferase activity, transferring groups other than amino-acyl groups"/>
    <property type="evidence" value="ECO:0007669"/>
    <property type="project" value="InterPro"/>
</dbReference>
<proteinExistence type="predicted"/>
<gene>
    <name evidence="2" type="ORF">METUNv1_02061</name>
</gene>
<protein>
    <submittedName>
        <fullName evidence="2">Acetyltransferase, GNAT family</fullName>
    </submittedName>
</protein>
<dbReference type="eggNOG" id="COG0454">
    <property type="taxonomic scope" value="Bacteria"/>
</dbReference>
<dbReference type="Gene3D" id="3.40.630.30">
    <property type="match status" value="1"/>
</dbReference>
<dbReference type="STRING" id="1000565.METUNv1_02061"/>
<evidence type="ECO:0000313" key="3">
    <source>
        <dbReference type="Proteomes" id="UP000005019"/>
    </source>
</evidence>
<accession>F5RCQ6</accession>
<reference evidence="2 3" key="1">
    <citation type="journal article" date="2011" name="J. Bacteriol.">
        <title>Genome sequence of Methyloversatilis universalis FAM5T, a methylotrophic representative of the order Rhodocyclales.</title>
        <authorList>
            <person name="Kittichotirat W."/>
            <person name="Good N.M."/>
            <person name="Hall R."/>
            <person name="Bringel F."/>
            <person name="Lajus A."/>
            <person name="Medigue C."/>
            <person name="Smalley N.E."/>
            <person name="Beck D."/>
            <person name="Bumgarner R."/>
            <person name="Vuilleumier S."/>
            <person name="Kalyuzhnaya M.G."/>
        </authorList>
    </citation>
    <scope>NUCLEOTIDE SEQUENCE [LARGE SCALE GENOMIC DNA]</scope>
    <source>
        <strain evidence="3">ATCC BAA-1314 / JCM 13912 / FAM5</strain>
    </source>
</reference>
<sequence length="158" mass="17028">MLKRQALESDLEALVVVFTTAVHALAGGAYTAEQCHAWAPIPPDAEGWRSRLSGLKVMLACEGEQLAGFIGYARSGHVDLLFTAPPFARRGVATALFGAACADMRRAGAQRLSTEASLAARPFFERQGLTVVGEEEVLRQGVALRRFRMTGDLRLPDA</sequence>
<dbReference type="InterPro" id="IPR016181">
    <property type="entry name" value="Acyl_CoA_acyltransferase"/>
</dbReference>
<dbReference type="Pfam" id="PF13673">
    <property type="entry name" value="Acetyltransf_10"/>
    <property type="match status" value="1"/>
</dbReference>
<dbReference type="AlphaFoldDB" id="F5RCQ6"/>
<keyword evidence="3" id="KW-1185">Reference proteome</keyword>
<comment type="caution">
    <text evidence="2">The sequence shown here is derived from an EMBL/GenBank/DDBJ whole genome shotgun (WGS) entry which is preliminary data.</text>
</comment>
<dbReference type="EMBL" id="AFHG01000049">
    <property type="protein sequence ID" value="EGK71557.1"/>
    <property type="molecule type" value="Genomic_DNA"/>
</dbReference>
<keyword evidence="2" id="KW-0808">Transferase</keyword>
<dbReference type="Proteomes" id="UP000005019">
    <property type="component" value="Unassembled WGS sequence"/>
</dbReference>
<name>F5RCQ6_METUF</name>
<feature type="domain" description="N-acetyltransferase" evidence="1">
    <location>
        <begin position="1"/>
        <end position="154"/>
    </location>
</feature>
<dbReference type="PROSITE" id="PS51186">
    <property type="entry name" value="GNAT"/>
    <property type="match status" value="1"/>
</dbReference>
<organism evidence="2 3">
    <name type="scientific">Methyloversatilis universalis (strain ATCC BAA-1314 / DSM 25237 / JCM 13912 / CCUG 52030 / FAM5)</name>
    <dbReference type="NCBI Taxonomy" id="1000565"/>
    <lineage>
        <taxon>Bacteria</taxon>
        <taxon>Pseudomonadati</taxon>
        <taxon>Pseudomonadota</taxon>
        <taxon>Betaproteobacteria</taxon>
        <taxon>Nitrosomonadales</taxon>
        <taxon>Sterolibacteriaceae</taxon>
        <taxon>Methyloversatilis</taxon>
    </lineage>
</organism>
<dbReference type="SUPFAM" id="SSF55729">
    <property type="entry name" value="Acyl-CoA N-acyltransferases (Nat)"/>
    <property type="match status" value="1"/>
</dbReference>
<evidence type="ECO:0000259" key="1">
    <source>
        <dbReference type="PROSITE" id="PS51186"/>
    </source>
</evidence>
<dbReference type="CDD" id="cd04301">
    <property type="entry name" value="NAT_SF"/>
    <property type="match status" value="1"/>
</dbReference>
<dbReference type="PANTHER" id="PTHR43451">
    <property type="entry name" value="ACETYLTRANSFERASE (GNAT) FAMILY PROTEIN"/>
    <property type="match status" value="1"/>
</dbReference>
<evidence type="ECO:0000313" key="2">
    <source>
        <dbReference type="EMBL" id="EGK71557.1"/>
    </source>
</evidence>
<dbReference type="PANTHER" id="PTHR43451:SF1">
    <property type="entry name" value="ACETYLTRANSFERASE"/>
    <property type="match status" value="1"/>
</dbReference>